<dbReference type="EMBL" id="JANIEX010000279">
    <property type="protein sequence ID" value="KAJ3569604.1"/>
    <property type="molecule type" value="Genomic_DNA"/>
</dbReference>
<comment type="caution">
    <text evidence="1">The sequence shown here is derived from an EMBL/GenBank/DDBJ whole genome shotgun (WGS) entry which is preliminary data.</text>
</comment>
<sequence length="444" mass="50300">MRVSVLRAFKFCTWLIALYCLRYTLVQFSGKLDLEHDLKQQLDFAIAGHTRQILRHLVIHQVAGPKAAIEKIRETQMRLACYINRGVWSVEGRKTMRYRHDSRGCLGRHWPSLEDLDLLQVTSLFCNRMRGKRVLLVGPRAFYHAQTLLLQALATHDNKSYPSRSPESGSHYFICGDSGNAVEPSTVLPFNPRNASSRHPSALNNSTRLLFSLSDVLTPQDRMSPLPIINPKTGIRTYASNWLADSSKYQVLILNKGPMSAPASTYDGHTGNWSFVQAIPQELYHGFQTSNLTLRVINAAFHTVLQEYIPDLLQALKALPPSYKVQRIFTGPWYQQPICTNAGLDSSYRVADLIWANTSLVDPWSLYYNTQVYIIDQILPVILPHFNVIYAPMTMSLAPSTLRSGHLEQPGIRKDCLRLPSSHPVGHALQMGFIKVLVYIIQHH</sequence>
<evidence type="ECO:0000313" key="1">
    <source>
        <dbReference type="EMBL" id="KAJ3569604.1"/>
    </source>
</evidence>
<organism evidence="1 2">
    <name type="scientific">Leucocoprinus birnbaumii</name>
    <dbReference type="NCBI Taxonomy" id="56174"/>
    <lineage>
        <taxon>Eukaryota</taxon>
        <taxon>Fungi</taxon>
        <taxon>Dikarya</taxon>
        <taxon>Basidiomycota</taxon>
        <taxon>Agaricomycotina</taxon>
        <taxon>Agaricomycetes</taxon>
        <taxon>Agaricomycetidae</taxon>
        <taxon>Agaricales</taxon>
        <taxon>Agaricineae</taxon>
        <taxon>Agaricaceae</taxon>
        <taxon>Leucocoprinus</taxon>
    </lineage>
</organism>
<dbReference type="Proteomes" id="UP001213000">
    <property type="component" value="Unassembled WGS sequence"/>
</dbReference>
<name>A0AAD5VTR5_9AGAR</name>
<protein>
    <submittedName>
        <fullName evidence="1">Uncharacterized protein</fullName>
    </submittedName>
</protein>
<dbReference type="AlphaFoldDB" id="A0AAD5VTR5"/>
<keyword evidence="2" id="KW-1185">Reference proteome</keyword>
<proteinExistence type="predicted"/>
<accession>A0AAD5VTR5</accession>
<gene>
    <name evidence="1" type="ORF">NP233_g4938</name>
</gene>
<reference evidence="1" key="1">
    <citation type="submission" date="2022-07" db="EMBL/GenBank/DDBJ databases">
        <title>Genome Sequence of Leucocoprinus birnbaumii.</title>
        <authorList>
            <person name="Buettner E."/>
        </authorList>
    </citation>
    <scope>NUCLEOTIDE SEQUENCE</scope>
    <source>
        <strain evidence="1">VT141</strain>
    </source>
</reference>
<evidence type="ECO:0000313" key="2">
    <source>
        <dbReference type="Proteomes" id="UP001213000"/>
    </source>
</evidence>